<feature type="region of interest" description="Disordered" evidence="1">
    <location>
        <begin position="119"/>
        <end position="144"/>
    </location>
</feature>
<dbReference type="EMBL" id="MFLW01000021">
    <property type="protein sequence ID" value="OGG78154.1"/>
    <property type="molecule type" value="Genomic_DNA"/>
</dbReference>
<evidence type="ECO:0000313" key="3">
    <source>
        <dbReference type="Proteomes" id="UP000178811"/>
    </source>
</evidence>
<protein>
    <submittedName>
        <fullName evidence="2">Uncharacterized protein</fullName>
    </submittedName>
</protein>
<evidence type="ECO:0000313" key="2">
    <source>
        <dbReference type="EMBL" id="OGG78154.1"/>
    </source>
</evidence>
<reference evidence="2 3" key="1">
    <citation type="journal article" date="2016" name="Nat. Commun.">
        <title>Thousands of microbial genomes shed light on interconnected biogeochemical processes in an aquifer system.</title>
        <authorList>
            <person name="Anantharaman K."/>
            <person name="Brown C.T."/>
            <person name="Hug L.A."/>
            <person name="Sharon I."/>
            <person name="Castelle C.J."/>
            <person name="Probst A.J."/>
            <person name="Thomas B.C."/>
            <person name="Singh A."/>
            <person name="Wilkins M.J."/>
            <person name="Karaoz U."/>
            <person name="Brodie E.L."/>
            <person name="Williams K.H."/>
            <person name="Hubbard S.S."/>
            <person name="Banfield J.F."/>
        </authorList>
    </citation>
    <scope>NUCLEOTIDE SEQUENCE [LARGE SCALE GENOMIC DNA]</scope>
</reference>
<dbReference type="AlphaFoldDB" id="A0A1F6EX07"/>
<evidence type="ECO:0000256" key="1">
    <source>
        <dbReference type="SAM" id="MobiDB-lite"/>
    </source>
</evidence>
<comment type="caution">
    <text evidence="2">The sequence shown here is derived from an EMBL/GenBank/DDBJ whole genome shotgun (WGS) entry which is preliminary data.</text>
</comment>
<feature type="region of interest" description="Disordered" evidence="1">
    <location>
        <begin position="221"/>
        <end position="270"/>
    </location>
</feature>
<feature type="compositionally biased region" description="Pro residues" evidence="1">
    <location>
        <begin position="247"/>
        <end position="257"/>
    </location>
</feature>
<gene>
    <name evidence="2" type="ORF">A3A36_00575</name>
</gene>
<feature type="compositionally biased region" description="Pro residues" evidence="1">
    <location>
        <begin position="135"/>
        <end position="144"/>
    </location>
</feature>
<proteinExistence type="predicted"/>
<accession>A0A1F6EX07</accession>
<sequence length="270" mass="29423">MDTLIIDSALEEDIKQLLTEVPAPVRAYFASGKVEVVAKNLMQKYKLHVDQGAITEREIILLLLGLKDPSEFTQTLSTEASIDQQTINGIVQDINQQIFVPLREEMRKGGTIEQLTKPAIAPAPPQPAAASVPKYAPPPPPRPPISNPSIAPLPPKFVMPIRPGASVAKRSLINLIQKPMDFADKLLEDHEEPHIEFNKTSPVAGPAETPLGQALRRVLPRPPEASGVVGPPENLPGAIFHSELSKPPVPPSIPPKPYTIDPYHEPLDEK</sequence>
<organism evidence="2 3">
    <name type="scientific">Candidatus Kaiserbacteria bacterium RIFCSPLOWO2_01_FULL_52_12b</name>
    <dbReference type="NCBI Taxonomy" id="1798509"/>
    <lineage>
        <taxon>Bacteria</taxon>
        <taxon>Candidatus Kaiseribacteriota</taxon>
    </lineage>
</organism>
<name>A0A1F6EX07_9BACT</name>
<dbReference type="Proteomes" id="UP000178811">
    <property type="component" value="Unassembled WGS sequence"/>
</dbReference>